<dbReference type="EMBL" id="CADCXV010001239">
    <property type="protein sequence ID" value="CAB0042910.1"/>
    <property type="molecule type" value="Genomic_DNA"/>
</dbReference>
<keyword evidence="2" id="KW-1185">Reference proteome</keyword>
<evidence type="ECO:0000313" key="2">
    <source>
        <dbReference type="Proteomes" id="UP000479190"/>
    </source>
</evidence>
<evidence type="ECO:0000313" key="1">
    <source>
        <dbReference type="EMBL" id="CAB0042910.1"/>
    </source>
</evidence>
<reference evidence="1 2" key="1">
    <citation type="submission" date="2020-02" db="EMBL/GenBank/DDBJ databases">
        <authorList>
            <person name="Ferguson B K."/>
        </authorList>
    </citation>
    <scope>NUCLEOTIDE SEQUENCE [LARGE SCALE GENOMIC DNA]</scope>
</reference>
<organism evidence="1 2">
    <name type="scientific">Trichogramma brassicae</name>
    <dbReference type="NCBI Taxonomy" id="86971"/>
    <lineage>
        <taxon>Eukaryota</taxon>
        <taxon>Metazoa</taxon>
        <taxon>Ecdysozoa</taxon>
        <taxon>Arthropoda</taxon>
        <taxon>Hexapoda</taxon>
        <taxon>Insecta</taxon>
        <taxon>Pterygota</taxon>
        <taxon>Neoptera</taxon>
        <taxon>Endopterygota</taxon>
        <taxon>Hymenoptera</taxon>
        <taxon>Apocrita</taxon>
        <taxon>Proctotrupomorpha</taxon>
        <taxon>Chalcidoidea</taxon>
        <taxon>Trichogrammatidae</taxon>
        <taxon>Trichogramma</taxon>
    </lineage>
</organism>
<dbReference type="Proteomes" id="UP000479190">
    <property type="component" value="Unassembled WGS sequence"/>
</dbReference>
<dbReference type="AlphaFoldDB" id="A0A6H5J3D6"/>
<proteinExistence type="predicted"/>
<protein>
    <submittedName>
        <fullName evidence="1">Uncharacterized protein</fullName>
    </submittedName>
</protein>
<name>A0A6H5J3D6_9HYME</name>
<accession>A0A6H5J3D6</accession>
<gene>
    <name evidence="1" type="ORF">TBRA_LOCUS14498</name>
</gene>
<sequence length="146" mass="15884">MKTPAERAMPPQDVSCARLSRPASACAGTNYATRSTRIPHLALCDGDAGLHPSSRGFASTSLPARDQRVTTRLLRCDSAILLLRRLRRMNTRVPIGPVQIAADESGWRLRVQALYEDNSHSFTGLLLWSCFSPRMSGSLSGVASTD</sequence>